<reference evidence="1" key="2">
    <citation type="submission" date="2022-05" db="EMBL/GenBank/DDBJ databases">
        <authorList>
            <person name="Proctor A.L."/>
            <person name="Phillips G.J."/>
            <person name="Wannemuehler M.J."/>
        </authorList>
    </citation>
    <scope>NUCLEOTIDE SEQUENCE</scope>
    <source>
        <strain evidence="1">ASF457</strain>
    </source>
</reference>
<protein>
    <submittedName>
        <fullName evidence="1">Uncharacterized protein</fullName>
    </submittedName>
</protein>
<dbReference type="EMBL" id="CP097562">
    <property type="protein sequence ID" value="USF24316.1"/>
    <property type="molecule type" value="Genomic_DNA"/>
</dbReference>
<dbReference type="Proteomes" id="UP000017429">
    <property type="component" value="Chromosome"/>
</dbReference>
<name>V2QB54_9BACT</name>
<accession>V2QB54</accession>
<evidence type="ECO:0000313" key="1">
    <source>
        <dbReference type="EMBL" id="USF24316.1"/>
    </source>
</evidence>
<reference evidence="1" key="1">
    <citation type="journal article" date="2014" name="Genome Announc.">
        <title>Draft genome sequences of the altered schaedler flora, a defined bacterial community from gnotobiotic mice.</title>
        <authorList>
            <person name="Wannemuehler M.J."/>
            <person name="Overstreet A.M."/>
            <person name="Ward D.V."/>
            <person name="Phillips G.J."/>
        </authorList>
    </citation>
    <scope>NUCLEOTIDE SEQUENCE</scope>
    <source>
        <strain evidence="1">ASF457</strain>
    </source>
</reference>
<organism evidence="1 2">
    <name type="scientific">Mucispirillum schaedleri ASF457</name>
    <dbReference type="NCBI Taxonomy" id="1379858"/>
    <lineage>
        <taxon>Bacteria</taxon>
        <taxon>Pseudomonadati</taxon>
        <taxon>Deferribacterota</taxon>
        <taxon>Deferribacteres</taxon>
        <taxon>Deferribacterales</taxon>
        <taxon>Mucispirillaceae</taxon>
        <taxon>Mucispirillum</taxon>
    </lineage>
</organism>
<gene>
    <name evidence="1" type="ORF">N508_001402</name>
</gene>
<reference evidence="1" key="3">
    <citation type="submission" date="2022-06" db="EMBL/GenBank/DDBJ databases">
        <title>Resources to Facilitate Use of the Altered Schaedler Flora (ASF) Mouse Model to Study Microbiome Function.</title>
        <authorList>
            <person name="Proctor A."/>
            <person name="Parvinroo S."/>
            <person name="Richie T."/>
            <person name="Jia X."/>
            <person name="Lee S.T.M."/>
            <person name="Karp P.D."/>
            <person name="Paley S."/>
            <person name="Kostic A.D."/>
            <person name="Pierre J.F."/>
            <person name="Wannemuehler M.J."/>
            <person name="Phillips G.J."/>
        </authorList>
    </citation>
    <scope>NUCLEOTIDE SEQUENCE</scope>
    <source>
        <strain evidence="1">ASF457</strain>
    </source>
</reference>
<dbReference type="KEGG" id="msch:N508_001402"/>
<keyword evidence="2" id="KW-1185">Reference proteome</keyword>
<dbReference type="AlphaFoldDB" id="V2QB54"/>
<sequence length="42" mass="4867">MYAANDLYGMAEVYVRLLEFGYNRSSVSMCCANKEERLKVIK</sequence>
<proteinExistence type="predicted"/>
<evidence type="ECO:0000313" key="2">
    <source>
        <dbReference type="Proteomes" id="UP000017429"/>
    </source>
</evidence>